<dbReference type="EMBL" id="JAVLET010000017">
    <property type="protein sequence ID" value="KAL0465395.1"/>
    <property type="molecule type" value="Genomic_DNA"/>
</dbReference>
<accession>A0ABR3CY92</accession>
<keyword evidence="2" id="KW-0812">Transmembrane</keyword>
<organism evidence="3 4">
    <name type="scientific">Neurospora intermedia</name>
    <dbReference type="NCBI Taxonomy" id="5142"/>
    <lineage>
        <taxon>Eukaryota</taxon>
        <taxon>Fungi</taxon>
        <taxon>Dikarya</taxon>
        <taxon>Ascomycota</taxon>
        <taxon>Pezizomycotina</taxon>
        <taxon>Sordariomycetes</taxon>
        <taxon>Sordariomycetidae</taxon>
        <taxon>Sordariales</taxon>
        <taxon>Sordariaceae</taxon>
        <taxon>Neurospora</taxon>
    </lineage>
</organism>
<proteinExistence type="predicted"/>
<feature type="region of interest" description="Disordered" evidence="1">
    <location>
        <begin position="1"/>
        <end position="52"/>
    </location>
</feature>
<keyword evidence="2" id="KW-1133">Transmembrane helix</keyword>
<keyword evidence="2" id="KW-0472">Membrane</keyword>
<evidence type="ECO:0000256" key="2">
    <source>
        <dbReference type="SAM" id="Phobius"/>
    </source>
</evidence>
<dbReference type="PANTHER" id="PTHR35394:SF5">
    <property type="entry name" value="DUF3176 DOMAIN-CONTAINING PROTEIN"/>
    <property type="match status" value="1"/>
</dbReference>
<dbReference type="PANTHER" id="PTHR35394">
    <property type="entry name" value="DUF3176 DOMAIN-CONTAINING PROTEIN"/>
    <property type="match status" value="1"/>
</dbReference>
<gene>
    <name evidence="3" type="ORF">QR685DRAFT_576235</name>
</gene>
<evidence type="ECO:0000313" key="3">
    <source>
        <dbReference type="EMBL" id="KAL0465395.1"/>
    </source>
</evidence>
<dbReference type="InterPro" id="IPR021514">
    <property type="entry name" value="DUF3176"/>
</dbReference>
<reference evidence="3 4" key="1">
    <citation type="submission" date="2023-09" db="EMBL/GenBank/DDBJ databases">
        <title>Multi-omics analysis of a traditional fermented food reveals byproduct-associated fungal strains for waste-to-food upcycling.</title>
        <authorList>
            <consortium name="Lawrence Berkeley National Laboratory"/>
            <person name="Rekdal V.M."/>
            <person name="Villalobos-Escobedo J.M."/>
            <person name="Rodriguez-Valeron N."/>
            <person name="Garcia M.O."/>
            <person name="Vasquez D.P."/>
            <person name="Damayanti I."/>
            <person name="Sorensen P.M."/>
            <person name="Baidoo E.E."/>
            <person name="De Carvalho A.C."/>
            <person name="Riley R."/>
            <person name="Lipzen A."/>
            <person name="He G."/>
            <person name="Yan M."/>
            <person name="Haridas S."/>
            <person name="Daum C."/>
            <person name="Yoshinaga Y."/>
            <person name="Ng V."/>
            <person name="Grigoriev I.V."/>
            <person name="Munk R."/>
            <person name="Nuraida L."/>
            <person name="Wijaya C.H."/>
            <person name="Morales P.-C."/>
            <person name="Keasling J.D."/>
        </authorList>
    </citation>
    <scope>NUCLEOTIDE SEQUENCE [LARGE SCALE GENOMIC DNA]</scope>
    <source>
        <strain evidence="3 4">FGSC 2613</strain>
    </source>
</reference>
<comment type="caution">
    <text evidence="3">The sequence shown here is derived from an EMBL/GenBank/DDBJ whole genome shotgun (WGS) entry which is preliminary data.</text>
</comment>
<evidence type="ECO:0008006" key="5">
    <source>
        <dbReference type="Google" id="ProtNLM"/>
    </source>
</evidence>
<sequence length="529" mass="59299">MDPWAGGDRVSESGTRRHAPISSIREPSEHISPRASHRINTQQPEERRDTAFASHPDKYEVHEAFTDIDLGPELEKQGVPPRSRQRALGLVTLLRYYDNQLVPELGVGVQFDSVLIVMVTIFRLSLMGFVGSCLSQGAWLWVSEISQQRYSHDALLSDFSVFDGSSRGIRGSLRLLWRMKLKYLGCIGALIIILSHWFETFSQQMVLFEQRPRILNRGVDSGNTLDVSMDPAAEFNIFKVAPSNGTSHPITSTNRAYFSVFDMLSLVQSEVEGLSVTGTECALWFCVQSFKLLVYDGTHNETIVGNWSTTERAHVVGGNLHGAGYSFIGLPEHLNADNTTTYSVSNEAITALRTFMAGITSGVVRADTNMLDDSPDWVEAMWNATNNLEAWMESFTRAMTAEFRINGRLSNGLAPRVQWWWMFYPGCMLLISFYYFVRTVVISARHGVSAWKGDALPMLFVRVDDNIHAHVGDGMDVPGGLMGRVGHIRIAMYRDDDGQWRFSTSSFLIEEGARQIRLSQPSLRLPPAE</sequence>
<evidence type="ECO:0000256" key="1">
    <source>
        <dbReference type="SAM" id="MobiDB-lite"/>
    </source>
</evidence>
<name>A0ABR3CY92_NEUIN</name>
<keyword evidence="4" id="KW-1185">Reference proteome</keyword>
<evidence type="ECO:0000313" key="4">
    <source>
        <dbReference type="Proteomes" id="UP001451303"/>
    </source>
</evidence>
<protein>
    <recommendedName>
        <fullName evidence="5">Transmembrane protein</fullName>
    </recommendedName>
</protein>
<dbReference type="Pfam" id="PF11374">
    <property type="entry name" value="DUF3176"/>
    <property type="match status" value="1"/>
</dbReference>
<dbReference type="Proteomes" id="UP001451303">
    <property type="component" value="Unassembled WGS sequence"/>
</dbReference>
<feature type="transmembrane region" description="Helical" evidence="2">
    <location>
        <begin position="419"/>
        <end position="437"/>
    </location>
</feature>